<reference evidence="7 8" key="1">
    <citation type="submission" date="2016-10" db="EMBL/GenBank/DDBJ databases">
        <authorList>
            <person name="de Groot N.N."/>
        </authorList>
    </citation>
    <scope>NUCLEOTIDE SEQUENCE [LARGE SCALE GENOMIC DNA]</scope>
    <source>
        <strain evidence="7 8">47C3B</strain>
    </source>
</reference>
<proteinExistence type="inferred from homology"/>
<dbReference type="Pfam" id="PF01494">
    <property type="entry name" value="FAD_binding_3"/>
    <property type="match status" value="2"/>
</dbReference>
<dbReference type="GO" id="GO:0004497">
    <property type="term" value="F:monooxygenase activity"/>
    <property type="evidence" value="ECO:0007669"/>
    <property type="project" value="UniProtKB-UniRule"/>
</dbReference>
<comment type="subunit">
    <text evidence="5">Monomer.</text>
</comment>
<keyword evidence="3 5" id="KW-0560">Oxidoreductase</keyword>
<keyword evidence="5" id="KW-0521">NADP</keyword>
<comment type="subcellular location">
    <subcellularLocation>
        <location evidence="5">Cytoplasm</location>
    </subcellularLocation>
</comment>
<evidence type="ECO:0000256" key="3">
    <source>
        <dbReference type="ARBA" id="ARBA00023002"/>
    </source>
</evidence>
<dbReference type="GO" id="GO:0005737">
    <property type="term" value="C:cytoplasm"/>
    <property type="evidence" value="ECO:0007669"/>
    <property type="project" value="UniProtKB-SubCell"/>
</dbReference>
<accession>A0A1G7JJI2</accession>
<dbReference type="PANTHER" id="PTHR46972">
    <property type="entry name" value="MONOOXYGENASE ASQM-RELATED"/>
    <property type="match status" value="1"/>
</dbReference>
<keyword evidence="8" id="KW-1185">Reference proteome</keyword>
<comment type="function">
    <text evidence="5">An FAD-requiring monooxygenase active on some tetracycline antibiotic derivatives, which leads to their inactivation. Hydroxylates carbon 11a of tetracycline and some analogs.</text>
</comment>
<dbReference type="EMBL" id="FNAI01000015">
    <property type="protein sequence ID" value="SDF25053.1"/>
    <property type="molecule type" value="Genomic_DNA"/>
</dbReference>
<feature type="domain" description="FAD-binding" evidence="6">
    <location>
        <begin position="8"/>
        <end position="174"/>
    </location>
</feature>
<organism evidence="7 8">
    <name type="scientific">Mucilaginibacter pineti</name>
    <dbReference type="NCBI Taxonomy" id="1391627"/>
    <lineage>
        <taxon>Bacteria</taxon>
        <taxon>Pseudomonadati</taxon>
        <taxon>Bacteroidota</taxon>
        <taxon>Sphingobacteriia</taxon>
        <taxon>Sphingobacteriales</taxon>
        <taxon>Sphingobacteriaceae</taxon>
        <taxon>Mucilaginibacter</taxon>
    </lineage>
</organism>
<evidence type="ECO:0000256" key="1">
    <source>
        <dbReference type="ARBA" id="ARBA00022630"/>
    </source>
</evidence>
<keyword evidence="5" id="KW-0547">Nucleotide-binding</keyword>
<dbReference type="GO" id="GO:0046677">
    <property type="term" value="P:response to antibiotic"/>
    <property type="evidence" value="ECO:0007669"/>
    <property type="project" value="InterPro"/>
</dbReference>
<name>A0A1G7JJI2_9SPHI</name>
<dbReference type="STRING" id="1391627.SAMN05216464_1157"/>
<evidence type="ECO:0000313" key="7">
    <source>
        <dbReference type="EMBL" id="SDF25053.1"/>
    </source>
</evidence>
<dbReference type="Gene3D" id="3.50.50.60">
    <property type="entry name" value="FAD/NAD(P)-binding domain"/>
    <property type="match status" value="1"/>
</dbReference>
<comment type="domain">
    <text evidence="5">Consists of an N-terminal FAD-binding domain with a Rossman fold and a C-terminal substrate-binding domain.</text>
</comment>
<evidence type="ECO:0000256" key="4">
    <source>
        <dbReference type="ARBA" id="ARBA00023033"/>
    </source>
</evidence>
<dbReference type="PRINTS" id="PR00420">
    <property type="entry name" value="RNGMNOXGNASE"/>
</dbReference>
<sequence>MLLKNKNIAIIGGGPGGLTLARLLQLKGANVKVYERDFNREVRVQGATLDLHAETGLKALDEAALMDAFKANYRPDNDKLRVLDEDLNIIYDQHAEIDSVDFGHEHFRPEIDRGPLRDILLDSLKPDTVVWNSHIISLESVDQSWKITFQNGSTAIADIVIGADGANSKIRKYVTPIKPFYTGVTVLIGNIPFSEKNAPTLHELLKGGKVMALGASKTISLSEKGDGSLDFYIGYHKDENWSVTSGIDFNDNAQVLNWFKDEFAGWNSDWHELFATEGVMFIPRPLYCMPLDQTWDAQPNITIIGDAAHLMPPYAGEGVNMAMLDALQLSESLSDNRFTSLRSAIANYEKQMFVRFSEMGKITLDNTDAMHSSEGKESLLKIIGLAQNDDHSK</sequence>
<dbReference type="OrthoDB" id="9782160at2"/>
<keyword evidence="1 5" id="KW-0285">Flavoprotein</keyword>
<evidence type="ECO:0000256" key="2">
    <source>
        <dbReference type="ARBA" id="ARBA00022827"/>
    </source>
</evidence>
<evidence type="ECO:0000313" key="8">
    <source>
        <dbReference type="Proteomes" id="UP000199072"/>
    </source>
</evidence>
<feature type="binding site" evidence="5">
    <location>
        <position position="306"/>
    </location>
    <ligand>
        <name>FAD</name>
        <dbReference type="ChEBI" id="CHEBI:57692"/>
    </ligand>
</feature>
<comment type="similarity">
    <text evidence="5">Belongs to the aromatic-ring hydroxylase family. TetX subfamily.</text>
</comment>
<dbReference type="SUPFAM" id="SSF51905">
    <property type="entry name" value="FAD/NAD(P)-binding domain"/>
    <property type="match status" value="1"/>
</dbReference>
<dbReference type="PANTHER" id="PTHR46972:SF1">
    <property type="entry name" value="FAD DEPENDENT OXIDOREDUCTASE DOMAIN-CONTAINING PROTEIN"/>
    <property type="match status" value="1"/>
</dbReference>
<comment type="catalytic activity">
    <reaction evidence="5">
        <text>a tetracycline + NADPH + O2 + H(+) = an 11a-hydroxytetracycline + NADP(+) + H2O</text>
        <dbReference type="Rhea" id="RHEA:61444"/>
        <dbReference type="ChEBI" id="CHEBI:15377"/>
        <dbReference type="ChEBI" id="CHEBI:15378"/>
        <dbReference type="ChEBI" id="CHEBI:15379"/>
        <dbReference type="ChEBI" id="CHEBI:57783"/>
        <dbReference type="ChEBI" id="CHEBI:58349"/>
        <dbReference type="ChEBI" id="CHEBI:144644"/>
        <dbReference type="ChEBI" id="CHEBI:144645"/>
    </reaction>
</comment>
<feature type="binding site" evidence="5">
    <location>
        <position position="113"/>
    </location>
    <ligand>
        <name>FAD</name>
        <dbReference type="ChEBI" id="CHEBI:57692"/>
    </ligand>
</feature>
<protein>
    <recommendedName>
        <fullName evidence="5">Flavin-dependent monooxygenase</fullName>
    </recommendedName>
    <alternativeName>
        <fullName evidence="5">TetX monooxygenase</fullName>
        <shortName evidence="5">TetX</shortName>
        <ecNumber evidence="5">1.14.13.-</ecNumber>
    </alternativeName>
</protein>
<dbReference type="AlphaFoldDB" id="A0A1G7JJI2"/>
<feature type="domain" description="FAD-binding" evidence="6">
    <location>
        <begin position="300"/>
        <end position="334"/>
    </location>
</feature>
<keyword evidence="4 5" id="KW-0503">Monooxygenase</keyword>
<dbReference type="GO" id="GO:0071949">
    <property type="term" value="F:FAD binding"/>
    <property type="evidence" value="ECO:0007669"/>
    <property type="project" value="InterPro"/>
</dbReference>
<feature type="binding site" evidence="5">
    <location>
        <position position="50"/>
    </location>
    <ligand>
        <name>FAD</name>
        <dbReference type="ChEBI" id="CHEBI:57692"/>
    </ligand>
</feature>
<keyword evidence="2 5" id="KW-0274">FAD</keyword>
<dbReference type="InterPro" id="IPR036188">
    <property type="entry name" value="FAD/NAD-bd_sf"/>
</dbReference>
<comment type="cofactor">
    <cofactor evidence="5">
        <name>FAD</name>
        <dbReference type="ChEBI" id="CHEBI:57692"/>
    </cofactor>
</comment>
<dbReference type="HAMAP" id="MF_00845">
    <property type="entry name" value="TetX_monooxygenase"/>
    <property type="match status" value="1"/>
</dbReference>
<evidence type="ECO:0000256" key="5">
    <source>
        <dbReference type="HAMAP-Rule" id="MF_00845"/>
    </source>
</evidence>
<evidence type="ECO:0000259" key="6">
    <source>
        <dbReference type="Pfam" id="PF01494"/>
    </source>
</evidence>
<keyword evidence="5" id="KW-0963">Cytoplasm</keyword>
<gene>
    <name evidence="7" type="ORF">SAMN05216464_1157</name>
</gene>
<dbReference type="InterPro" id="IPR002938">
    <property type="entry name" value="FAD-bd"/>
</dbReference>
<dbReference type="Proteomes" id="UP000199072">
    <property type="component" value="Unassembled WGS sequence"/>
</dbReference>
<feature type="binding site" evidence="5">
    <location>
        <position position="43"/>
    </location>
    <ligand>
        <name>NADPH</name>
        <dbReference type="ChEBI" id="CHEBI:57783"/>
    </ligand>
</feature>
<dbReference type="EC" id="1.14.13.-" evidence="5"/>
<dbReference type="InterPro" id="IPR043683">
    <property type="entry name" value="TetX_monooxygenase"/>
</dbReference>